<dbReference type="GO" id="GO:0009002">
    <property type="term" value="F:serine-type D-Ala-D-Ala carboxypeptidase activity"/>
    <property type="evidence" value="ECO:0007669"/>
    <property type="project" value="UniProtKB-UniRule"/>
</dbReference>
<evidence type="ECO:0000256" key="9">
    <source>
        <dbReference type="ARBA" id="ARBA00022960"/>
    </source>
</evidence>
<dbReference type="GO" id="GO:0006508">
    <property type="term" value="P:proteolysis"/>
    <property type="evidence" value="ECO:0007669"/>
    <property type="project" value="UniProtKB-KW"/>
</dbReference>
<dbReference type="NCBIfam" id="TIGR03423">
    <property type="entry name" value="pbp2_mrdA"/>
    <property type="match status" value="1"/>
</dbReference>
<feature type="domain" description="Penicillin-binding protein dimerisation" evidence="16">
    <location>
        <begin position="76"/>
        <end position="245"/>
    </location>
</feature>
<evidence type="ECO:0000256" key="5">
    <source>
        <dbReference type="ARBA" id="ARBA00022645"/>
    </source>
</evidence>
<dbReference type="HAMAP" id="MF_02081">
    <property type="entry name" value="MrdA_transpept"/>
    <property type="match status" value="1"/>
</dbReference>
<dbReference type="PANTHER" id="PTHR30627">
    <property type="entry name" value="PEPTIDOGLYCAN D,D-TRANSPEPTIDASE"/>
    <property type="match status" value="1"/>
</dbReference>
<evidence type="ECO:0000259" key="16">
    <source>
        <dbReference type="Pfam" id="PF03717"/>
    </source>
</evidence>
<evidence type="ECO:0000256" key="8">
    <source>
        <dbReference type="ARBA" id="ARBA00022801"/>
    </source>
</evidence>
<dbReference type="OrthoDB" id="9766847at2"/>
<evidence type="ECO:0000256" key="4">
    <source>
        <dbReference type="ARBA" id="ARBA00022519"/>
    </source>
</evidence>
<keyword evidence="4 14" id="KW-0997">Cell inner membrane</keyword>
<keyword evidence="3 14" id="KW-1003">Cell membrane</keyword>
<dbReference type="GO" id="GO:0008658">
    <property type="term" value="F:penicillin binding"/>
    <property type="evidence" value="ECO:0007669"/>
    <property type="project" value="UniProtKB-UniRule"/>
</dbReference>
<proteinExistence type="inferred from homology"/>
<evidence type="ECO:0000256" key="14">
    <source>
        <dbReference type="HAMAP-Rule" id="MF_02081"/>
    </source>
</evidence>
<evidence type="ECO:0000256" key="2">
    <source>
        <dbReference type="ARBA" id="ARBA00004236"/>
    </source>
</evidence>
<dbReference type="Pfam" id="PF00905">
    <property type="entry name" value="Transpeptidase"/>
    <property type="match status" value="1"/>
</dbReference>
<evidence type="ECO:0000259" key="15">
    <source>
        <dbReference type="Pfam" id="PF00905"/>
    </source>
</evidence>
<feature type="transmembrane region" description="Helical" evidence="14">
    <location>
        <begin position="32"/>
        <end position="52"/>
    </location>
</feature>
<gene>
    <name evidence="14" type="primary">mrdA</name>
    <name evidence="17" type="ordered locus">DNO_0964</name>
</gene>
<dbReference type="Proteomes" id="UP000000248">
    <property type="component" value="Chromosome"/>
</dbReference>
<dbReference type="GO" id="GO:0071555">
    <property type="term" value="P:cell wall organization"/>
    <property type="evidence" value="ECO:0007669"/>
    <property type="project" value="UniProtKB-KW"/>
</dbReference>
<name>A5EY26_DICNV</name>
<dbReference type="PANTHER" id="PTHR30627:SF2">
    <property type="entry name" value="PEPTIDOGLYCAN D,D-TRANSPEPTIDASE MRDA"/>
    <property type="match status" value="1"/>
</dbReference>
<dbReference type="InterPro" id="IPR005311">
    <property type="entry name" value="PBP_dimer"/>
</dbReference>
<keyword evidence="12 14" id="KW-0472">Membrane</keyword>
<dbReference type="SUPFAM" id="SSF56519">
    <property type="entry name" value="Penicillin binding protein dimerisation domain"/>
    <property type="match status" value="1"/>
</dbReference>
<keyword evidence="18" id="KW-1185">Reference proteome</keyword>
<evidence type="ECO:0000256" key="10">
    <source>
        <dbReference type="ARBA" id="ARBA00022984"/>
    </source>
</evidence>
<dbReference type="GO" id="GO:0009252">
    <property type="term" value="P:peptidoglycan biosynthetic process"/>
    <property type="evidence" value="ECO:0007669"/>
    <property type="project" value="UniProtKB-UniRule"/>
</dbReference>
<dbReference type="RefSeq" id="WP_012031277.1">
    <property type="nucleotide sequence ID" value="NC_009446.1"/>
</dbReference>
<dbReference type="Pfam" id="PF03717">
    <property type="entry name" value="PBP_dimer"/>
    <property type="match status" value="1"/>
</dbReference>
<keyword evidence="5 14" id="KW-0121">Carboxypeptidase</keyword>
<dbReference type="EC" id="3.4.16.4" evidence="14"/>
<comment type="function">
    <text evidence="14">Catalyzes cross-linking of the peptidoglycan cell wall.</text>
</comment>
<evidence type="ECO:0000313" key="18">
    <source>
        <dbReference type="Proteomes" id="UP000000248"/>
    </source>
</evidence>
<keyword evidence="6 14" id="KW-0645">Protease</keyword>
<dbReference type="Gene3D" id="3.90.1310.10">
    <property type="entry name" value="Penicillin-binding protein 2a (Domain 2)"/>
    <property type="match status" value="1"/>
</dbReference>
<dbReference type="EMBL" id="CP000513">
    <property type="protein sequence ID" value="ABQ14274.1"/>
    <property type="molecule type" value="Genomic_DNA"/>
</dbReference>
<protein>
    <recommendedName>
        <fullName evidence="14">Peptidoglycan D,D-transpeptidase MrdA</fullName>
        <ecNumber evidence="14">3.4.16.4</ecNumber>
    </recommendedName>
    <alternativeName>
        <fullName evidence="14">Penicillin-binding protein 2</fullName>
        <shortName evidence="14">PBP-2</shortName>
    </alternativeName>
</protein>
<feature type="active site" description="Acyl-ester intermediate" evidence="14">
    <location>
        <position position="337"/>
    </location>
</feature>
<keyword evidence="11 14" id="KW-1133">Transmembrane helix</keyword>
<dbReference type="InterPro" id="IPR012338">
    <property type="entry name" value="Beta-lactam/transpept-like"/>
</dbReference>
<organism evidence="17 18">
    <name type="scientific">Dichelobacter nodosus (strain VCS1703A)</name>
    <dbReference type="NCBI Taxonomy" id="246195"/>
    <lineage>
        <taxon>Bacteria</taxon>
        <taxon>Pseudomonadati</taxon>
        <taxon>Pseudomonadota</taxon>
        <taxon>Gammaproteobacteria</taxon>
        <taxon>Cardiobacteriales</taxon>
        <taxon>Cardiobacteriaceae</taxon>
        <taxon>Dichelobacter</taxon>
    </lineage>
</organism>
<keyword evidence="7 14" id="KW-0812">Transmembrane</keyword>
<dbReference type="STRING" id="246195.DNO_0964"/>
<dbReference type="GO" id="GO:0071972">
    <property type="term" value="F:peptidoglycan L,D-transpeptidase activity"/>
    <property type="evidence" value="ECO:0007669"/>
    <property type="project" value="TreeGrafter"/>
</dbReference>
<keyword evidence="9 14" id="KW-0133">Cell shape</keyword>
<sequence>MNNPLKYRDSLSSIPEQSDGDAYLKLSFTRRVVFCMVIVIAGMLSLFARLFYLQVNRHEYYSTRSELNRIRIKPLVPERGTIYDARGVALTENILRYQVTVNPSHVDNVHDLLGKIETILPLSAEEKAQFIEQFQASRRYENVVLKASLNEGEYYRLSAHLYQFAGVEIEPYYERYYPYGELTAHVIGYTNRISEEDLADINPDDYRGIRFIGRLGIERQYEERLRGKSGYQQVETDANNNLVRVLSEVPAQRGEDIYLSLDVGLQKFIYDILGDYRGACVVINPENGSVLAMVSKPGFDSNLFTQGISQRHYQRLLEDPHGPLYDRALKGAYPPGSVIKPLMLLAGLHYQIVQPSTRIYCSGHYTIANSKKRFHCWKRSGHGSLTGRQAIAHSCDVYFYSLGAQMGIDRMYEYLRHFAIGRLTGIDLPNEASGIMPNRQWKQNLYQSNWYIGDTVNVSIGQGFMTTTPLQLAYMATLIARKGKTFVPHLLRRVYDPVTMSFIAMNQPPASVMDIYNENQWHIVERALEDVVHGRGGTASKIAQGLQYRMAAKSGTVQVISFKNNKRIPSKQLAKEHQDNAMFIAYAPVKAPKMAISLVVERGGGGSSVAAPMVREICDFYLNQKEQTTL</sequence>
<evidence type="ECO:0000256" key="1">
    <source>
        <dbReference type="ARBA" id="ARBA00004167"/>
    </source>
</evidence>
<dbReference type="InterPro" id="IPR050515">
    <property type="entry name" value="Beta-lactam/transpept"/>
</dbReference>
<evidence type="ECO:0000313" key="17">
    <source>
        <dbReference type="EMBL" id="ABQ14274.1"/>
    </source>
</evidence>
<dbReference type="InterPro" id="IPR017790">
    <property type="entry name" value="Penicillin-binding_protein_2"/>
</dbReference>
<accession>A5EY26</accession>
<comment type="subcellular location">
    <subcellularLocation>
        <location evidence="14">Cell inner membrane</location>
        <topology evidence="14">Single-pass membrane protein</topology>
    </subcellularLocation>
    <subcellularLocation>
        <location evidence="2">Cell membrane</location>
    </subcellularLocation>
    <subcellularLocation>
        <location evidence="1">Membrane</location>
        <topology evidence="1">Single-pass membrane protein</topology>
    </subcellularLocation>
</comment>
<evidence type="ECO:0000256" key="3">
    <source>
        <dbReference type="ARBA" id="ARBA00022475"/>
    </source>
</evidence>
<feature type="domain" description="Penicillin-binding protein transpeptidase" evidence="15">
    <location>
        <begin position="278"/>
        <end position="618"/>
    </location>
</feature>
<dbReference type="Gene3D" id="3.40.710.10">
    <property type="entry name" value="DD-peptidase/beta-lactamase superfamily"/>
    <property type="match status" value="1"/>
</dbReference>
<dbReference type="InterPro" id="IPR001460">
    <property type="entry name" value="PCN-bd_Tpept"/>
</dbReference>
<dbReference type="GO" id="GO:0005886">
    <property type="term" value="C:plasma membrane"/>
    <property type="evidence" value="ECO:0007669"/>
    <property type="project" value="UniProtKB-SubCell"/>
</dbReference>
<evidence type="ECO:0000256" key="11">
    <source>
        <dbReference type="ARBA" id="ARBA00022989"/>
    </source>
</evidence>
<dbReference type="Gene3D" id="3.30.1390.30">
    <property type="entry name" value="Penicillin-binding protein 2a, domain 3"/>
    <property type="match status" value="1"/>
</dbReference>
<comment type="similarity">
    <text evidence="14">Belongs to the transpeptidase family. MrdA subfamily.</text>
</comment>
<comment type="catalytic activity">
    <reaction evidence="14">
        <text>Preferential cleavage: (Ac)2-L-Lys-D-Ala-|-D-Ala. Also transpeptidation of peptidyl-alanyl moieties that are N-acyl substituents of D-alanine.</text>
        <dbReference type="EC" id="3.4.16.4"/>
    </reaction>
</comment>
<keyword evidence="10 14" id="KW-0573">Peptidoglycan synthesis</keyword>
<comment type="caution">
    <text evidence="14">Lacks conserved residue(s) required for the propagation of feature annotation.</text>
</comment>
<dbReference type="SUPFAM" id="SSF56601">
    <property type="entry name" value="beta-lactamase/transpeptidase-like"/>
    <property type="match status" value="1"/>
</dbReference>
<evidence type="ECO:0000256" key="6">
    <source>
        <dbReference type="ARBA" id="ARBA00022670"/>
    </source>
</evidence>
<dbReference type="KEGG" id="dno:DNO_0964"/>
<keyword evidence="8 14" id="KW-0378">Hydrolase</keyword>
<evidence type="ECO:0000256" key="13">
    <source>
        <dbReference type="ARBA" id="ARBA00023316"/>
    </source>
</evidence>
<evidence type="ECO:0000256" key="12">
    <source>
        <dbReference type="ARBA" id="ARBA00023136"/>
    </source>
</evidence>
<reference evidence="17 18" key="1">
    <citation type="journal article" date="2007" name="Nat. Biotechnol.">
        <title>Genome sequence and identification of candidate vaccine antigens from the animal pathogen Dichelobacter nodosus.</title>
        <authorList>
            <person name="Myers G.S."/>
            <person name="Parker D."/>
            <person name="Al-Hasani K."/>
            <person name="Kennan R.M."/>
            <person name="Seemann T."/>
            <person name="Ren Q."/>
            <person name="Badger J.H."/>
            <person name="Selengut J.D."/>
            <person name="Deboy R.T."/>
            <person name="Tettelin H."/>
            <person name="Boyce J.D."/>
            <person name="McCarl V.P."/>
            <person name="Han X."/>
            <person name="Nelson W.C."/>
            <person name="Madupu R."/>
            <person name="Mohamoud Y."/>
            <person name="Holley T."/>
            <person name="Fedorova N."/>
            <person name="Khouri H."/>
            <person name="Bottomley S.P."/>
            <person name="Whittington R.J."/>
            <person name="Adler B."/>
            <person name="Songer J.G."/>
            <person name="Rood J.I."/>
            <person name="Paulsen I.T."/>
        </authorList>
    </citation>
    <scope>NUCLEOTIDE SEQUENCE [LARGE SCALE GENOMIC DNA]</scope>
    <source>
        <strain evidence="17 18">VCS1703A</strain>
    </source>
</reference>
<comment type="pathway">
    <text evidence="14">Cell wall biogenesis; peptidoglycan biosynthesis.</text>
</comment>
<keyword evidence="13 14" id="KW-0961">Cell wall biogenesis/degradation</keyword>
<dbReference type="eggNOG" id="COG0768">
    <property type="taxonomic scope" value="Bacteria"/>
</dbReference>
<dbReference type="AlphaFoldDB" id="A5EY26"/>
<evidence type="ECO:0000256" key="7">
    <source>
        <dbReference type="ARBA" id="ARBA00022692"/>
    </source>
</evidence>
<dbReference type="GO" id="GO:0008360">
    <property type="term" value="P:regulation of cell shape"/>
    <property type="evidence" value="ECO:0007669"/>
    <property type="project" value="UniProtKB-KW"/>
</dbReference>
<dbReference type="InterPro" id="IPR036138">
    <property type="entry name" value="PBP_dimer_sf"/>
</dbReference>
<dbReference type="HOGENOM" id="CLU_009289_1_2_6"/>